<protein>
    <submittedName>
        <fullName evidence="8">MFS transporter</fullName>
    </submittedName>
</protein>
<keyword evidence="9" id="KW-1185">Reference proteome</keyword>
<feature type="transmembrane region" description="Helical" evidence="6">
    <location>
        <begin position="284"/>
        <end position="301"/>
    </location>
</feature>
<feature type="transmembrane region" description="Helical" evidence="6">
    <location>
        <begin position="243"/>
        <end position="264"/>
    </location>
</feature>
<dbReference type="SUPFAM" id="SSF103473">
    <property type="entry name" value="MFS general substrate transporter"/>
    <property type="match status" value="1"/>
</dbReference>
<evidence type="ECO:0000313" key="9">
    <source>
        <dbReference type="Proteomes" id="UP001254848"/>
    </source>
</evidence>
<feature type="transmembrane region" description="Helical" evidence="6">
    <location>
        <begin position="308"/>
        <end position="328"/>
    </location>
</feature>
<dbReference type="PANTHER" id="PTHR11662">
    <property type="entry name" value="SOLUTE CARRIER FAMILY 17"/>
    <property type="match status" value="1"/>
</dbReference>
<keyword evidence="4 6" id="KW-1133">Transmembrane helix</keyword>
<name>A0ABU3NSD6_9FIRM</name>
<evidence type="ECO:0000259" key="7">
    <source>
        <dbReference type="PROSITE" id="PS50850"/>
    </source>
</evidence>
<accession>A0ABU3NSD6</accession>
<evidence type="ECO:0000256" key="2">
    <source>
        <dbReference type="ARBA" id="ARBA00022448"/>
    </source>
</evidence>
<dbReference type="InterPro" id="IPR036259">
    <property type="entry name" value="MFS_trans_sf"/>
</dbReference>
<keyword evidence="3 6" id="KW-0812">Transmembrane</keyword>
<feature type="transmembrane region" description="Helical" evidence="6">
    <location>
        <begin position="109"/>
        <end position="126"/>
    </location>
</feature>
<dbReference type="Proteomes" id="UP001254848">
    <property type="component" value="Unassembled WGS sequence"/>
</dbReference>
<dbReference type="CDD" id="cd17319">
    <property type="entry name" value="MFS_ExuT_GudP_like"/>
    <property type="match status" value="1"/>
</dbReference>
<organism evidence="8 9">
    <name type="scientific">Anaeroselena agilis</name>
    <dbReference type="NCBI Taxonomy" id="3063788"/>
    <lineage>
        <taxon>Bacteria</taxon>
        <taxon>Bacillati</taxon>
        <taxon>Bacillota</taxon>
        <taxon>Negativicutes</taxon>
        <taxon>Acetonemataceae</taxon>
        <taxon>Anaeroselena</taxon>
    </lineage>
</organism>
<comment type="subcellular location">
    <subcellularLocation>
        <location evidence="1">Cell membrane</location>
        <topology evidence="1">Multi-pass membrane protein</topology>
    </subcellularLocation>
</comment>
<evidence type="ECO:0000256" key="1">
    <source>
        <dbReference type="ARBA" id="ARBA00004651"/>
    </source>
</evidence>
<dbReference type="InterPro" id="IPR050382">
    <property type="entry name" value="MFS_Na/Anion_cotransporter"/>
</dbReference>
<dbReference type="Pfam" id="PF07690">
    <property type="entry name" value="MFS_1"/>
    <property type="match status" value="1"/>
</dbReference>
<proteinExistence type="predicted"/>
<dbReference type="PANTHER" id="PTHR11662:SF399">
    <property type="entry name" value="FI19708P1-RELATED"/>
    <property type="match status" value="1"/>
</dbReference>
<comment type="caution">
    <text evidence="8">The sequence shown here is derived from an EMBL/GenBank/DDBJ whole genome shotgun (WGS) entry which is preliminary data.</text>
</comment>
<sequence length="437" mass="47549">MNKTMERPTKQRVMLATVLFLILVIAYFDRVNTSVLAADDAFLKAMGIENNPVAIGSLMSMFLFAYAIANAVLSPLGDIYGPRLMMIVAVVIMGVSMIIGGLAQSLGTLLAARAVLGIGEGLHWPMQMKFVKNWFPPPERGKANSAWLLGLMFAPAVAMPFFTWLISFTGWRLSFFVLASFSLVSLAMLYWFTTDRPEQHKGVNKQELEHVMAGLRAETEREAAMGATTTWESYKLFVTNYRYWLLVVFYMCNAAIFWGTIAWLPSYFRMALGFNWAKMGAWSSLPYVLGLFSLALFGYLTDRYGKKIFFSAVSMLLPAIFIYMSTTATTTTSAAIYISIGIGTVALGLPAVWSIQQRLVPGKALAAGAGLMNGFGMLSSALAPMIIGYFIKVTGSYSGGFLYLVGLALAGCIAIVCLGLVLPAERAEGSAKAGQAG</sequence>
<feature type="transmembrane region" description="Helical" evidence="6">
    <location>
        <begin position="173"/>
        <end position="192"/>
    </location>
</feature>
<dbReference type="InterPro" id="IPR020846">
    <property type="entry name" value="MFS_dom"/>
</dbReference>
<dbReference type="Gene3D" id="1.20.1250.20">
    <property type="entry name" value="MFS general substrate transporter like domains"/>
    <property type="match status" value="2"/>
</dbReference>
<dbReference type="EMBL" id="JAUOZS010000001">
    <property type="protein sequence ID" value="MDT8899735.1"/>
    <property type="molecule type" value="Genomic_DNA"/>
</dbReference>
<feature type="transmembrane region" description="Helical" evidence="6">
    <location>
        <begin position="146"/>
        <end position="167"/>
    </location>
</feature>
<evidence type="ECO:0000256" key="4">
    <source>
        <dbReference type="ARBA" id="ARBA00022989"/>
    </source>
</evidence>
<evidence type="ECO:0000256" key="3">
    <source>
        <dbReference type="ARBA" id="ARBA00022692"/>
    </source>
</evidence>
<evidence type="ECO:0000313" key="8">
    <source>
        <dbReference type="EMBL" id="MDT8899735.1"/>
    </source>
</evidence>
<feature type="transmembrane region" description="Helical" evidence="6">
    <location>
        <begin position="334"/>
        <end position="353"/>
    </location>
</feature>
<dbReference type="RefSeq" id="WP_413778303.1">
    <property type="nucleotide sequence ID" value="NZ_JAUOZS010000001.1"/>
</dbReference>
<feature type="domain" description="Major facilitator superfamily (MFS) profile" evidence="7">
    <location>
        <begin position="15"/>
        <end position="426"/>
    </location>
</feature>
<feature type="transmembrane region" description="Helical" evidence="6">
    <location>
        <begin position="84"/>
        <end position="103"/>
    </location>
</feature>
<dbReference type="PROSITE" id="PS50850">
    <property type="entry name" value="MFS"/>
    <property type="match status" value="1"/>
</dbReference>
<feature type="transmembrane region" description="Helical" evidence="6">
    <location>
        <begin position="365"/>
        <end position="389"/>
    </location>
</feature>
<evidence type="ECO:0000256" key="6">
    <source>
        <dbReference type="SAM" id="Phobius"/>
    </source>
</evidence>
<gene>
    <name evidence="8" type="ORF">Q4T40_00545</name>
</gene>
<evidence type="ECO:0000256" key="5">
    <source>
        <dbReference type="ARBA" id="ARBA00023136"/>
    </source>
</evidence>
<feature type="transmembrane region" description="Helical" evidence="6">
    <location>
        <begin position="53"/>
        <end position="72"/>
    </location>
</feature>
<keyword evidence="5 6" id="KW-0472">Membrane</keyword>
<dbReference type="InterPro" id="IPR011701">
    <property type="entry name" value="MFS"/>
</dbReference>
<feature type="transmembrane region" description="Helical" evidence="6">
    <location>
        <begin position="401"/>
        <end position="422"/>
    </location>
</feature>
<reference evidence="8 9" key="1">
    <citation type="submission" date="2023-07" db="EMBL/GenBank/DDBJ databases">
        <title>The novel representative of Negativicutes class, Anaeroselena agilis gen. nov. sp. nov.</title>
        <authorList>
            <person name="Prokofeva M.I."/>
            <person name="Elcheninov A.G."/>
            <person name="Klyukina A."/>
            <person name="Kublanov I.V."/>
            <person name="Frolov E.N."/>
            <person name="Podosokorskaya O.A."/>
        </authorList>
    </citation>
    <scope>NUCLEOTIDE SEQUENCE [LARGE SCALE GENOMIC DNA]</scope>
    <source>
        <strain evidence="8 9">4137-cl</strain>
    </source>
</reference>
<keyword evidence="2" id="KW-0813">Transport</keyword>